<reference evidence="5 6" key="1">
    <citation type="submission" date="2014-06" db="EMBL/GenBank/DDBJ databases">
        <title>The draft genome sequence of Idiomarina salinarum ISL-52.</title>
        <authorList>
            <person name="Du J."/>
            <person name="Shao Z."/>
        </authorList>
    </citation>
    <scope>NUCLEOTIDE SEQUENCE [LARGE SCALE GENOMIC DNA]</scope>
    <source>
        <strain evidence="5 6">ISL-52</strain>
    </source>
</reference>
<keyword evidence="6" id="KW-1185">Reference proteome</keyword>
<evidence type="ECO:0000256" key="4">
    <source>
        <dbReference type="ARBA" id="ARBA00023163"/>
    </source>
</evidence>
<dbReference type="OrthoDB" id="2989615at2"/>
<dbReference type="InterPro" id="IPR005650">
    <property type="entry name" value="BlaI_family"/>
</dbReference>
<dbReference type="Proteomes" id="UP000054363">
    <property type="component" value="Unassembled WGS sequence"/>
</dbReference>
<evidence type="ECO:0008006" key="7">
    <source>
        <dbReference type="Google" id="ProtNLM"/>
    </source>
</evidence>
<dbReference type="AlphaFoldDB" id="A0A094JBU0"/>
<dbReference type="Pfam" id="PF03965">
    <property type="entry name" value="Penicillinase_R"/>
    <property type="match status" value="1"/>
</dbReference>
<dbReference type="GO" id="GO:0003677">
    <property type="term" value="F:DNA binding"/>
    <property type="evidence" value="ECO:0007669"/>
    <property type="project" value="UniProtKB-KW"/>
</dbReference>
<comment type="caution">
    <text evidence="5">The sequence shown here is derived from an EMBL/GenBank/DDBJ whole genome shotgun (WGS) entry which is preliminary data.</text>
</comment>
<sequence length="126" mass="14168">MKLGELETLILKLIWESGGGSVKDVYNRVKPLRALTQNTVQSTLERLYRKGLLTRKKQGHAFIYASKLTKEQLTAQLLTQLMAEFDSDPSMTIAAFVEQNQAISDEKMQQLRQLVNALKAQESGDA</sequence>
<dbReference type="Gene3D" id="1.10.10.10">
    <property type="entry name" value="Winged helix-like DNA-binding domain superfamily/Winged helix DNA-binding domain"/>
    <property type="match status" value="1"/>
</dbReference>
<comment type="similarity">
    <text evidence="1">Belongs to the BlaI transcriptional regulatory family.</text>
</comment>
<dbReference type="InterPro" id="IPR036388">
    <property type="entry name" value="WH-like_DNA-bd_sf"/>
</dbReference>
<proteinExistence type="inferred from homology"/>
<dbReference type="STRING" id="435908.IDSA_05795"/>
<evidence type="ECO:0000313" key="6">
    <source>
        <dbReference type="Proteomes" id="UP000054363"/>
    </source>
</evidence>
<keyword evidence="4" id="KW-0804">Transcription</keyword>
<evidence type="ECO:0000313" key="5">
    <source>
        <dbReference type="EMBL" id="KFZ30056.1"/>
    </source>
</evidence>
<organism evidence="5 6">
    <name type="scientific">Pseudidiomarina salinarum</name>
    <dbReference type="NCBI Taxonomy" id="435908"/>
    <lineage>
        <taxon>Bacteria</taxon>
        <taxon>Pseudomonadati</taxon>
        <taxon>Pseudomonadota</taxon>
        <taxon>Gammaproteobacteria</taxon>
        <taxon>Alteromonadales</taxon>
        <taxon>Idiomarinaceae</taxon>
        <taxon>Pseudidiomarina</taxon>
    </lineage>
</organism>
<name>A0A094JBU0_9GAMM</name>
<dbReference type="SUPFAM" id="SSF46785">
    <property type="entry name" value="Winged helix' DNA-binding domain"/>
    <property type="match status" value="1"/>
</dbReference>
<dbReference type="eggNOG" id="COG3682">
    <property type="taxonomic scope" value="Bacteria"/>
</dbReference>
<evidence type="ECO:0000256" key="2">
    <source>
        <dbReference type="ARBA" id="ARBA00023015"/>
    </source>
</evidence>
<gene>
    <name evidence="5" type="ORF">IDSA_05795</name>
</gene>
<accession>A0A094JBU0</accession>
<dbReference type="EMBL" id="JPER01000011">
    <property type="protein sequence ID" value="KFZ30056.1"/>
    <property type="molecule type" value="Genomic_DNA"/>
</dbReference>
<evidence type="ECO:0000256" key="1">
    <source>
        <dbReference type="ARBA" id="ARBA00011046"/>
    </source>
</evidence>
<evidence type="ECO:0000256" key="3">
    <source>
        <dbReference type="ARBA" id="ARBA00023125"/>
    </source>
</evidence>
<keyword evidence="2" id="KW-0805">Transcription regulation</keyword>
<keyword evidence="3" id="KW-0238">DNA-binding</keyword>
<dbReference type="GO" id="GO:0045892">
    <property type="term" value="P:negative regulation of DNA-templated transcription"/>
    <property type="evidence" value="ECO:0007669"/>
    <property type="project" value="InterPro"/>
</dbReference>
<protein>
    <recommendedName>
        <fullName evidence="7">Penicillinase repressor</fullName>
    </recommendedName>
</protein>
<dbReference type="InterPro" id="IPR036390">
    <property type="entry name" value="WH_DNA-bd_sf"/>
</dbReference>
<dbReference type="PIRSF" id="PIRSF019455">
    <property type="entry name" value="CopR_AtkY"/>
    <property type="match status" value="1"/>
</dbReference>
<dbReference type="RefSeq" id="WP_034777241.1">
    <property type="nucleotide sequence ID" value="NZ_JPER01000011.1"/>
</dbReference>